<dbReference type="SUPFAM" id="SSF51445">
    <property type="entry name" value="(Trans)glycosidases"/>
    <property type="match status" value="1"/>
</dbReference>
<keyword evidence="8" id="KW-0326">Glycosidase</keyword>
<dbReference type="PANTHER" id="PTHR31451:SF39">
    <property type="entry name" value="MANNAN ENDO-1,4-BETA-MANNOSIDASE 1"/>
    <property type="match status" value="1"/>
</dbReference>
<dbReference type="GO" id="GO:0005576">
    <property type="term" value="C:extracellular region"/>
    <property type="evidence" value="ECO:0007669"/>
    <property type="project" value="UniProtKB-SubCell"/>
</dbReference>
<keyword evidence="6 9" id="KW-0732">Signal</keyword>
<evidence type="ECO:0000256" key="1">
    <source>
        <dbReference type="ARBA" id="ARBA00001678"/>
    </source>
</evidence>
<protein>
    <recommendedName>
        <fullName evidence="4">mannan endo-1,4-beta-mannosidase</fullName>
        <ecNumber evidence="4">3.2.1.78</ecNumber>
    </recommendedName>
</protein>
<accession>A0A4P1QY28</accession>
<keyword evidence="12" id="KW-1185">Reference proteome</keyword>
<reference evidence="11 12" key="1">
    <citation type="journal article" date="2017" name="Plant Biotechnol. J.">
        <title>A comprehensive draft genome sequence for lupin (Lupinus angustifolius), an emerging health food: insights into plant-microbe interactions and legume evolution.</title>
        <authorList>
            <person name="Hane J.K."/>
            <person name="Ming Y."/>
            <person name="Kamphuis L.G."/>
            <person name="Nelson M.N."/>
            <person name="Garg G."/>
            <person name="Atkins C.A."/>
            <person name="Bayer P.E."/>
            <person name="Bravo A."/>
            <person name="Bringans S."/>
            <person name="Cannon S."/>
            <person name="Edwards D."/>
            <person name="Foley R."/>
            <person name="Gao L.L."/>
            <person name="Harrison M.J."/>
            <person name="Huang W."/>
            <person name="Hurgobin B."/>
            <person name="Li S."/>
            <person name="Liu C.W."/>
            <person name="McGrath A."/>
            <person name="Morahan G."/>
            <person name="Murray J."/>
            <person name="Weller J."/>
            <person name="Jian J."/>
            <person name="Singh K.B."/>
        </authorList>
    </citation>
    <scope>NUCLEOTIDE SEQUENCE [LARGE SCALE GENOMIC DNA]</scope>
    <source>
        <strain evidence="12">cv. Tanjil</strain>
        <tissue evidence="11">Whole plant</tissue>
    </source>
</reference>
<keyword evidence="5" id="KW-0964">Secreted</keyword>
<evidence type="ECO:0000256" key="7">
    <source>
        <dbReference type="ARBA" id="ARBA00022801"/>
    </source>
</evidence>
<keyword evidence="7" id="KW-0378">Hydrolase</keyword>
<dbReference type="FunFam" id="3.20.20.80:FF:000313">
    <property type="entry name" value="Uncharacterized protein"/>
    <property type="match status" value="1"/>
</dbReference>
<evidence type="ECO:0000256" key="8">
    <source>
        <dbReference type="ARBA" id="ARBA00023295"/>
    </source>
</evidence>
<evidence type="ECO:0000256" key="6">
    <source>
        <dbReference type="ARBA" id="ARBA00022729"/>
    </source>
</evidence>
<feature type="domain" description="Glycoside hydrolase family 5" evidence="10">
    <location>
        <begin position="124"/>
        <end position="274"/>
    </location>
</feature>
<dbReference type="Pfam" id="PF26410">
    <property type="entry name" value="GH5_mannosidase"/>
    <property type="match status" value="1"/>
</dbReference>
<dbReference type="InterPro" id="IPR001547">
    <property type="entry name" value="Glyco_hydro_5"/>
</dbReference>
<dbReference type="STRING" id="3871.A0A4P1QY28"/>
<dbReference type="AlphaFoldDB" id="A0A4P1QY28"/>
<evidence type="ECO:0000256" key="2">
    <source>
        <dbReference type="ARBA" id="ARBA00004613"/>
    </source>
</evidence>
<evidence type="ECO:0000256" key="4">
    <source>
        <dbReference type="ARBA" id="ARBA00012706"/>
    </source>
</evidence>
<evidence type="ECO:0000313" key="11">
    <source>
        <dbReference type="EMBL" id="OIV97279.1"/>
    </source>
</evidence>
<sequence length="312" mass="35865">MRFQNLILIAFIVAPIIIRHGNCRIGHHHHCHHRNHLDNNSKRYHCDFVQRSDTHFILDGKVHFVNGFNAYWLMYEASNSSTSNKVTSIFKEASKHGLNVARTWAFNDGGYRALQISPGYYDENVFKDWVSEMATYVKSIDKNHLLEIGLEGFYGESMPEKKQFNPGYQVGTDFISNNQIPQIDFATIHLYPDQWVSSHDQEAQDAFVDKWVQSHIQDSNDILKKPILLTEFGKSSKSNGYSMDKRDSYFQKLYNAIYNSASNGGPCGGGLFWQLMAQEMDNLKDGYEVIFEESPSTTNIISQQSHRMSNLE</sequence>
<comment type="similarity">
    <text evidence="3">Belongs to the glycosyl hydrolase 5 (cellulase A) family.</text>
</comment>
<dbReference type="EMBL" id="CM007375">
    <property type="protein sequence ID" value="OIV97279.1"/>
    <property type="molecule type" value="Genomic_DNA"/>
</dbReference>
<dbReference type="EC" id="3.2.1.78" evidence="4"/>
<organism evidence="11 12">
    <name type="scientific">Lupinus angustifolius</name>
    <name type="common">Narrow-leaved blue lupine</name>
    <dbReference type="NCBI Taxonomy" id="3871"/>
    <lineage>
        <taxon>Eukaryota</taxon>
        <taxon>Viridiplantae</taxon>
        <taxon>Streptophyta</taxon>
        <taxon>Embryophyta</taxon>
        <taxon>Tracheophyta</taxon>
        <taxon>Spermatophyta</taxon>
        <taxon>Magnoliopsida</taxon>
        <taxon>eudicotyledons</taxon>
        <taxon>Gunneridae</taxon>
        <taxon>Pentapetalae</taxon>
        <taxon>rosids</taxon>
        <taxon>fabids</taxon>
        <taxon>Fabales</taxon>
        <taxon>Fabaceae</taxon>
        <taxon>Papilionoideae</taxon>
        <taxon>50 kb inversion clade</taxon>
        <taxon>genistoids sensu lato</taxon>
        <taxon>core genistoids</taxon>
        <taxon>Genisteae</taxon>
        <taxon>Lupinus</taxon>
    </lineage>
</organism>
<evidence type="ECO:0000313" key="12">
    <source>
        <dbReference type="Proteomes" id="UP000188354"/>
    </source>
</evidence>
<comment type="subcellular location">
    <subcellularLocation>
        <location evidence="2">Secreted</location>
    </subcellularLocation>
</comment>
<gene>
    <name evidence="11" type="ORF">TanjilG_07031</name>
</gene>
<dbReference type="Gramene" id="OIV97279">
    <property type="protein sequence ID" value="OIV97279"/>
    <property type="gene ID" value="TanjilG_07031"/>
</dbReference>
<feature type="signal peptide" evidence="9">
    <location>
        <begin position="1"/>
        <end position="23"/>
    </location>
</feature>
<feature type="chain" id="PRO_5020028421" description="mannan endo-1,4-beta-mannosidase" evidence="9">
    <location>
        <begin position="24"/>
        <end position="312"/>
    </location>
</feature>
<dbReference type="InterPro" id="IPR045053">
    <property type="entry name" value="MAN-like"/>
</dbReference>
<dbReference type="GO" id="GO:0016985">
    <property type="term" value="F:mannan endo-1,4-beta-mannosidase activity"/>
    <property type="evidence" value="ECO:0007669"/>
    <property type="project" value="UniProtKB-EC"/>
</dbReference>
<dbReference type="Gene3D" id="3.20.20.80">
    <property type="entry name" value="Glycosidases"/>
    <property type="match status" value="2"/>
</dbReference>
<dbReference type="Proteomes" id="UP000188354">
    <property type="component" value="Chromosome LG15"/>
</dbReference>
<name>A0A4P1QY28_LUPAN</name>
<evidence type="ECO:0000256" key="5">
    <source>
        <dbReference type="ARBA" id="ARBA00022525"/>
    </source>
</evidence>
<dbReference type="PANTHER" id="PTHR31451">
    <property type="match status" value="1"/>
</dbReference>
<proteinExistence type="inferred from homology"/>
<evidence type="ECO:0000256" key="3">
    <source>
        <dbReference type="ARBA" id="ARBA00005641"/>
    </source>
</evidence>
<dbReference type="InterPro" id="IPR017853">
    <property type="entry name" value="GH"/>
</dbReference>
<comment type="catalytic activity">
    <reaction evidence="1">
        <text>Random hydrolysis of (1-&gt;4)-beta-D-mannosidic linkages in mannans, galactomannans and glucomannans.</text>
        <dbReference type="EC" id="3.2.1.78"/>
    </reaction>
</comment>
<evidence type="ECO:0000259" key="10">
    <source>
        <dbReference type="Pfam" id="PF26410"/>
    </source>
</evidence>
<evidence type="ECO:0000256" key="9">
    <source>
        <dbReference type="SAM" id="SignalP"/>
    </source>
</evidence>